<proteinExistence type="predicted"/>
<keyword evidence="1" id="KW-1133">Transmembrane helix</keyword>
<feature type="transmembrane region" description="Helical" evidence="1">
    <location>
        <begin position="145"/>
        <end position="167"/>
    </location>
</feature>
<sequence>MTPQVVLAAEVVPTVEVVPDSMEMVHESVETLCAHCGTFHVGDVFREAFFQARRRARRCGCCGLLHKDYDHAARWFHDMERFDCEIYIPDVEKLEMNGNTIILPHQVVKRLEEHIVNMKDTKIHKLSCINKLLLLASPAASGRRLLLLLVVVVVRITACCCCSMLLVRLLC</sequence>
<keyword evidence="1" id="KW-0812">Transmembrane</keyword>
<protein>
    <submittedName>
        <fullName evidence="2">Uncharacterized protein</fullName>
    </submittedName>
</protein>
<keyword evidence="1" id="KW-0472">Membrane</keyword>
<organism evidence="2 3">
    <name type="scientific">Sorghum bicolor</name>
    <name type="common">Sorghum</name>
    <name type="synonym">Sorghum vulgare</name>
    <dbReference type="NCBI Taxonomy" id="4558"/>
    <lineage>
        <taxon>Eukaryota</taxon>
        <taxon>Viridiplantae</taxon>
        <taxon>Streptophyta</taxon>
        <taxon>Embryophyta</taxon>
        <taxon>Tracheophyta</taxon>
        <taxon>Spermatophyta</taxon>
        <taxon>Magnoliopsida</taxon>
        <taxon>Liliopsida</taxon>
        <taxon>Poales</taxon>
        <taxon>Poaceae</taxon>
        <taxon>PACMAD clade</taxon>
        <taxon>Panicoideae</taxon>
        <taxon>Andropogonodae</taxon>
        <taxon>Andropogoneae</taxon>
        <taxon>Sorghinae</taxon>
        <taxon>Sorghum</taxon>
    </lineage>
</organism>
<dbReference type="Proteomes" id="UP000000768">
    <property type="component" value="Chromosome 3"/>
</dbReference>
<evidence type="ECO:0000256" key="1">
    <source>
        <dbReference type="SAM" id="Phobius"/>
    </source>
</evidence>
<dbReference type="InParanoid" id="A0A1W0VY18"/>
<dbReference type="EMBL" id="CM000762">
    <property type="protein sequence ID" value="OQU87020.1"/>
    <property type="molecule type" value="Genomic_DNA"/>
</dbReference>
<dbReference type="eggNOG" id="ENOG502SEG5">
    <property type="taxonomic scope" value="Eukaryota"/>
</dbReference>
<evidence type="ECO:0000313" key="3">
    <source>
        <dbReference type="Proteomes" id="UP000000768"/>
    </source>
</evidence>
<dbReference type="FunCoup" id="A0A1W0VY18">
    <property type="interactions" value="131"/>
</dbReference>
<dbReference type="AlphaFoldDB" id="A0A1W0VY18"/>
<reference evidence="3" key="2">
    <citation type="journal article" date="2018" name="Plant J.">
        <title>The Sorghum bicolor reference genome: improved assembly, gene annotations, a transcriptome atlas, and signatures of genome organization.</title>
        <authorList>
            <person name="McCormick R.F."/>
            <person name="Truong S.K."/>
            <person name="Sreedasyam A."/>
            <person name="Jenkins J."/>
            <person name="Shu S."/>
            <person name="Sims D."/>
            <person name="Kennedy M."/>
            <person name="Amirebrahimi M."/>
            <person name="Weers B.D."/>
            <person name="McKinley B."/>
            <person name="Mattison A."/>
            <person name="Morishige D.T."/>
            <person name="Grimwood J."/>
            <person name="Schmutz J."/>
            <person name="Mullet J.E."/>
        </authorList>
    </citation>
    <scope>NUCLEOTIDE SEQUENCE [LARGE SCALE GENOMIC DNA]</scope>
    <source>
        <strain evidence="3">cv. BTx623</strain>
    </source>
</reference>
<dbReference type="Gramene" id="OQU87020">
    <property type="protein sequence ID" value="OQU87020"/>
    <property type="gene ID" value="SORBI_3003G190701"/>
</dbReference>
<reference evidence="2 3" key="1">
    <citation type="journal article" date="2009" name="Nature">
        <title>The Sorghum bicolor genome and the diversification of grasses.</title>
        <authorList>
            <person name="Paterson A.H."/>
            <person name="Bowers J.E."/>
            <person name="Bruggmann R."/>
            <person name="Dubchak I."/>
            <person name="Grimwood J."/>
            <person name="Gundlach H."/>
            <person name="Haberer G."/>
            <person name="Hellsten U."/>
            <person name="Mitros T."/>
            <person name="Poliakov A."/>
            <person name="Schmutz J."/>
            <person name="Spannagl M."/>
            <person name="Tang H."/>
            <person name="Wang X."/>
            <person name="Wicker T."/>
            <person name="Bharti A.K."/>
            <person name="Chapman J."/>
            <person name="Feltus F.A."/>
            <person name="Gowik U."/>
            <person name="Grigoriev I.V."/>
            <person name="Lyons E."/>
            <person name="Maher C.A."/>
            <person name="Martis M."/>
            <person name="Narechania A."/>
            <person name="Otillar R.P."/>
            <person name="Penning B.W."/>
            <person name="Salamov A.A."/>
            <person name="Wang Y."/>
            <person name="Zhang L."/>
            <person name="Carpita N.C."/>
            <person name="Freeling M."/>
            <person name="Gingle A.R."/>
            <person name="Hash C.T."/>
            <person name="Keller B."/>
            <person name="Klein P."/>
            <person name="Kresovich S."/>
            <person name="McCann M.C."/>
            <person name="Ming R."/>
            <person name="Peterson D.G."/>
            <person name="Mehboob-ur-Rahman"/>
            <person name="Ware D."/>
            <person name="Westhoff P."/>
            <person name="Mayer K.F."/>
            <person name="Messing J."/>
            <person name="Rokhsar D.S."/>
        </authorList>
    </citation>
    <scope>NUCLEOTIDE SEQUENCE [LARGE SCALE GENOMIC DNA]</scope>
    <source>
        <strain evidence="3">cv. BTx623</strain>
    </source>
</reference>
<keyword evidence="3" id="KW-1185">Reference proteome</keyword>
<evidence type="ECO:0000313" key="2">
    <source>
        <dbReference type="EMBL" id="OQU87020.1"/>
    </source>
</evidence>
<name>A0A1W0VY18_SORBI</name>
<gene>
    <name evidence="2" type="ORF">SORBI_3003G190701</name>
</gene>
<accession>A0A1W0VY18</accession>